<dbReference type="EMBL" id="JBDFQZ010000012">
    <property type="protein sequence ID" value="KAK9673019.1"/>
    <property type="molecule type" value="Genomic_DNA"/>
</dbReference>
<evidence type="ECO:0000256" key="2">
    <source>
        <dbReference type="ARBA" id="ARBA00022670"/>
    </source>
</evidence>
<dbReference type="InterPro" id="IPR003653">
    <property type="entry name" value="Peptidase_C48_C"/>
</dbReference>
<dbReference type="GO" id="GO:0016926">
    <property type="term" value="P:protein desumoylation"/>
    <property type="evidence" value="ECO:0007669"/>
    <property type="project" value="UniProtKB-ARBA"/>
</dbReference>
<name>A0AAW1HAJ2_SAPOF</name>
<evidence type="ECO:0000256" key="5">
    <source>
        <dbReference type="SAM" id="MobiDB-lite"/>
    </source>
</evidence>
<evidence type="ECO:0000313" key="8">
    <source>
        <dbReference type="Proteomes" id="UP001443914"/>
    </source>
</evidence>
<evidence type="ECO:0000256" key="1">
    <source>
        <dbReference type="ARBA" id="ARBA00005234"/>
    </source>
</evidence>
<comment type="caution">
    <text evidence="7">The sequence shown here is derived from an EMBL/GenBank/DDBJ whole genome shotgun (WGS) entry which is preliminary data.</text>
</comment>
<keyword evidence="4" id="KW-0788">Thiol protease</keyword>
<keyword evidence="3" id="KW-0378">Hydrolase</keyword>
<feature type="compositionally biased region" description="Basic residues" evidence="5">
    <location>
        <begin position="311"/>
        <end position="321"/>
    </location>
</feature>
<proteinExistence type="inferred from homology"/>
<dbReference type="Pfam" id="PF02902">
    <property type="entry name" value="Peptidase_C48"/>
    <property type="match status" value="1"/>
</dbReference>
<dbReference type="SUPFAM" id="SSF54001">
    <property type="entry name" value="Cysteine proteinases"/>
    <property type="match status" value="1"/>
</dbReference>
<evidence type="ECO:0000259" key="6">
    <source>
        <dbReference type="PROSITE" id="PS50600"/>
    </source>
</evidence>
<feature type="domain" description="Ubiquitin-like protease family profile" evidence="6">
    <location>
        <begin position="87"/>
        <end position="261"/>
    </location>
</feature>
<dbReference type="PROSITE" id="PS50600">
    <property type="entry name" value="ULP_PROTEASE"/>
    <property type="match status" value="1"/>
</dbReference>
<accession>A0AAW1HAJ2</accession>
<dbReference type="Gene3D" id="3.40.395.10">
    <property type="entry name" value="Adenoviral Proteinase, Chain A"/>
    <property type="match status" value="1"/>
</dbReference>
<dbReference type="PANTHER" id="PTHR46915:SF6">
    <property type="entry name" value="CYSTEINE PROTEINASES SUPERFAMILY PROTEIN"/>
    <property type="match status" value="1"/>
</dbReference>
<evidence type="ECO:0000256" key="4">
    <source>
        <dbReference type="ARBA" id="ARBA00022807"/>
    </source>
</evidence>
<dbReference type="AlphaFoldDB" id="A0AAW1HAJ2"/>
<evidence type="ECO:0000256" key="3">
    <source>
        <dbReference type="ARBA" id="ARBA00022801"/>
    </source>
</evidence>
<feature type="region of interest" description="Disordered" evidence="5">
    <location>
        <begin position="307"/>
        <end position="329"/>
    </location>
</feature>
<reference evidence="7" key="1">
    <citation type="submission" date="2024-03" db="EMBL/GenBank/DDBJ databases">
        <title>WGS assembly of Saponaria officinalis var. Norfolk2.</title>
        <authorList>
            <person name="Jenkins J."/>
            <person name="Shu S."/>
            <person name="Grimwood J."/>
            <person name="Barry K."/>
            <person name="Goodstein D."/>
            <person name="Schmutz J."/>
            <person name="Leebens-Mack J."/>
            <person name="Osbourn A."/>
        </authorList>
    </citation>
    <scope>NUCLEOTIDE SEQUENCE [LARGE SCALE GENOMIC DNA]</scope>
    <source>
        <strain evidence="7">JIC</strain>
    </source>
</reference>
<protein>
    <recommendedName>
        <fullName evidence="6">Ubiquitin-like protease family profile domain-containing protein</fullName>
    </recommendedName>
</protein>
<dbReference type="GO" id="GO:0006508">
    <property type="term" value="P:proteolysis"/>
    <property type="evidence" value="ECO:0007669"/>
    <property type="project" value="UniProtKB-KW"/>
</dbReference>
<dbReference type="PANTHER" id="PTHR46915">
    <property type="entry name" value="UBIQUITIN-LIKE PROTEASE 4-RELATED"/>
    <property type="match status" value="1"/>
</dbReference>
<dbReference type="GO" id="GO:0008234">
    <property type="term" value="F:cysteine-type peptidase activity"/>
    <property type="evidence" value="ECO:0007669"/>
    <property type="project" value="UniProtKB-KW"/>
</dbReference>
<sequence>MTRMRKPPSSSANLKPTLCDIFGDSVSKHRSCWLHIVGNHYRSKKNITWEEVEEIKKQYRHTAPCFSRNLPHRVRLSHKRSTNKVSNGMNNNVVTTRSEGDKLDTDQFECYMESLWKNVSEDKRMSFAYLDSLWFSLYREPSTKPKVLTWIKQKHIFSKKYVFVPIVCWDHWSLVVLVHLGESPYSETRTPCILLLDSLQNAEPKRLEPEIRKFVADIYKSEGRIENKKEIAQIPLLVPKVPQQRDNEKCGSYVLYFIKLFMENAPENFSITNGYPYFMKADWFEPEDLESFRKKLEKELPRKKSDIKYTRSSRHKLRQKGRFAESEED</sequence>
<organism evidence="7 8">
    <name type="scientific">Saponaria officinalis</name>
    <name type="common">Common soapwort</name>
    <name type="synonym">Lychnis saponaria</name>
    <dbReference type="NCBI Taxonomy" id="3572"/>
    <lineage>
        <taxon>Eukaryota</taxon>
        <taxon>Viridiplantae</taxon>
        <taxon>Streptophyta</taxon>
        <taxon>Embryophyta</taxon>
        <taxon>Tracheophyta</taxon>
        <taxon>Spermatophyta</taxon>
        <taxon>Magnoliopsida</taxon>
        <taxon>eudicotyledons</taxon>
        <taxon>Gunneridae</taxon>
        <taxon>Pentapetalae</taxon>
        <taxon>Caryophyllales</taxon>
        <taxon>Caryophyllaceae</taxon>
        <taxon>Caryophylleae</taxon>
        <taxon>Saponaria</taxon>
    </lineage>
</organism>
<evidence type="ECO:0000313" key="7">
    <source>
        <dbReference type="EMBL" id="KAK9673019.1"/>
    </source>
</evidence>
<keyword evidence="8" id="KW-1185">Reference proteome</keyword>
<dbReference type="Proteomes" id="UP001443914">
    <property type="component" value="Unassembled WGS sequence"/>
</dbReference>
<dbReference type="InterPro" id="IPR038765">
    <property type="entry name" value="Papain-like_cys_pep_sf"/>
</dbReference>
<comment type="similarity">
    <text evidence="1">Belongs to the peptidase C48 family.</text>
</comment>
<keyword evidence="2" id="KW-0645">Protease</keyword>
<gene>
    <name evidence="7" type="ORF">RND81_12G140400</name>
</gene>